<evidence type="ECO:0000256" key="1">
    <source>
        <dbReference type="SAM" id="SignalP"/>
    </source>
</evidence>
<feature type="chain" id="PRO_5015137254" evidence="1">
    <location>
        <begin position="41"/>
        <end position="506"/>
    </location>
</feature>
<accession>A0A2P6TQ40</accession>
<name>A0A2P6TQ40_CHLSO</name>
<keyword evidence="3" id="KW-1185">Reference proteome</keyword>
<feature type="signal peptide" evidence="1">
    <location>
        <begin position="1"/>
        <end position="40"/>
    </location>
</feature>
<dbReference type="SUPFAM" id="SSF52266">
    <property type="entry name" value="SGNH hydrolase"/>
    <property type="match status" value="1"/>
</dbReference>
<gene>
    <name evidence="2" type="ORF">C2E21_5213</name>
</gene>
<dbReference type="OrthoDB" id="508378at2759"/>
<reference evidence="2 3" key="1">
    <citation type="journal article" date="2018" name="Plant J.">
        <title>Genome sequences of Chlorella sorokiniana UTEX 1602 and Micractinium conductrix SAG 241.80: implications to maltose excretion by a green alga.</title>
        <authorList>
            <person name="Arriola M.B."/>
            <person name="Velmurugan N."/>
            <person name="Zhang Y."/>
            <person name="Plunkett M.H."/>
            <person name="Hondzo H."/>
            <person name="Barney B.M."/>
        </authorList>
    </citation>
    <scope>NUCLEOTIDE SEQUENCE [LARGE SCALE GENOMIC DNA]</scope>
    <source>
        <strain evidence="3">UTEX 1602</strain>
    </source>
</reference>
<evidence type="ECO:0000313" key="3">
    <source>
        <dbReference type="Proteomes" id="UP000239899"/>
    </source>
</evidence>
<dbReference type="AlphaFoldDB" id="A0A2P6TQ40"/>
<dbReference type="PANTHER" id="PTHR34407:SF1">
    <property type="entry name" value="SGNH HYDROLASE-TYPE ESTERASE DOMAIN-CONTAINING PROTEIN"/>
    <property type="match status" value="1"/>
</dbReference>
<dbReference type="CDD" id="cd00229">
    <property type="entry name" value="SGNH_hydrolase"/>
    <property type="match status" value="1"/>
</dbReference>
<dbReference type="Gene3D" id="3.40.50.1110">
    <property type="entry name" value="SGNH hydrolase"/>
    <property type="match status" value="1"/>
</dbReference>
<protein>
    <submittedName>
        <fullName evidence="2">Expressed protein isoform B</fullName>
    </submittedName>
</protein>
<dbReference type="Proteomes" id="UP000239899">
    <property type="component" value="Unassembled WGS sequence"/>
</dbReference>
<dbReference type="EMBL" id="LHPG02000009">
    <property type="protein sequence ID" value="PRW56151.1"/>
    <property type="molecule type" value="Genomic_DNA"/>
</dbReference>
<sequence length="506" mass="54258">MLPAPSAAAAAAAPKPPRPVPALLCHALLATATLLGLAAAGQQWPGSAWARSAAVRTLTGRQRSHHIESEQLVPRHRAVSPGDPAAYHPPKPAAGVAVDASVLWGRQFLVDGPELEQALTFGDSRRLRRQVARLLAGEPVRVVAVGASITAGAGGREWSGTRTAWPGYVAQFADWLRAAFPAANASVHNAGMAGTFGGVFAQCFDSLVPPADMYILEQATFDGTEPERCYCKSHYVDTPVQLGIERLMRRMLRQPNHPAVVALNVFGFRFPNRGVYQRSVENQIQVMAQFYGLPAASLRAAAWRRMLAGSNGFDVSTSVKLYQGAPLPPDRLPLYYDQIHPWGPTGHRVLADLLVRLVQSTALSLTLQPLSEADAVPAGRPLPPPLTPGNYETNQSSCWLGDNFRLLVGGTASSGSGFAWVNERPEAAEKKAQKWGFVATRSGASLEFTIDTRVGSSEDPTNRLILSYLASYEGMGAARVECMQATTDSMAHFFESAGLPLQAPGH</sequence>
<evidence type="ECO:0000313" key="2">
    <source>
        <dbReference type="EMBL" id="PRW56151.1"/>
    </source>
</evidence>
<organism evidence="2 3">
    <name type="scientific">Chlorella sorokiniana</name>
    <name type="common">Freshwater green alga</name>
    <dbReference type="NCBI Taxonomy" id="3076"/>
    <lineage>
        <taxon>Eukaryota</taxon>
        <taxon>Viridiplantae</taxon>
        <taxon>Chlorophyta</taxon>
        <taxon>core chlorophytes</taxon>
        <taxon>Trebouxiophyceae</taxon>
        <taxon>Chlorellales</taxon>
        <taxon>Chlorellaceae</taxon>
        <taxon>Chlorella clade</taxon>
        <taxon>Chlorella</taxon>
    </lineage>
</organism>
<dbReference type="PANTHER" id="PTHR34407">
    <property type="entry name" value="EXPRESSED PROTEIN"/>
    <property type="match status" value="1"/>
</dbReference>
<comment type="caution">
    <text evidence="2">The sequence shown here is derived from an EMBL/GenBank/DDBJ whole genome shotgun (WGS) entry which is preliminary data.</text>
</comment>
<proteinExistence type="predicted"/>
<keyword evidence="1" id="KW-0732">Signal</keyword>
<dbReference type="InterPro" id="IPR036514">
    <property type="entry name" value="SGNH_hydro_sf"/>
</dbReference>